<comment type="caution">
    <text evidence="6">The sequence shown here is derived from an EMBL/GenBank/DDBJ whole genome shotgun (WGS) entry which is preliminary data.</text>
</comment>
<evidence type="ECO:0000256" key="5">
    <source>
        <dbReference type="SAM" id="MobiDB-lite"/>
    </source>
</evidence>
<keyword evidence="3" id="KW-0698">rRNA processing</keyword>
<dbReference type="Proteomes" id="UP001610432">
    <property type="component" value="Unassembled WGS sequence"/>
</dbReference>
<accession>A0ABR4M5V8</accession>
<keyword evidence="7" id="KW-1185">Reference proteome</keyword>
<keyword evidence="4" id="KW-0539">Nucleus</keyword>
<feature type="compositionally biased region" description="Basic residues" evidence="5">
    <location>
        <begin position="155"/>
        <end position="167"/>
    </location>
</feature>
<evidence type="ECO:0000256" key="2">
    <source>
        <dbReference type="ARBA" id="ARBA00006374"/>
    </source>
</evidence>
<dbReference type="RefSeq" id="XP_070890974.1">
    <property type="nucleotide sequence ID" value="XM_071027868.1"/>
</dbReference>
<reference evidence="6 7" key="1">
    <citation type="submission" date="2024-07" db="EMBL/GenBank/DDBJ databases">
        <title>Section-level genome sequencing and comparative genomics of Aspergillus sections Usti and Cavernicolus.</title>
        <authorList>
            <consortium name="Lawrence Berkeley National Laboratory"/>
            <person name="Nybo J.L."/>
            <person name="Vesth T.C."/>
            <person name="Theobald S."/>
            <person name="Frisvad J.C."/>
            <person name="Larsen T.O."/>
            <person name="Kjaerboelling I."/>
            <person name="Rothschild-Mancinelli K."/>
            <person name="Lyhne E.K."/>
            <person name="Kogle M.E."/>
            <person name="Barry K."/>
            <person name="Clum A."/>
            <person name="Na H."/>
            <person name="Ledsgaard L."/>
            <person name="Lin J."/>
            <person name="Lipzen A."/>
            <person name="Kuo A."/>
            <person name="Riley R."/>
            <person name="Mondo S."/>
            <person name="Labutti K."/>
            <person name="Haridas S."/>
            <person name="Pangalinan J."/>
            <person name="Salamov A.A."/>
            <person name="Simmons B.A."/>
            <person name="Magnuson J.K."/>
            <person name="Chen J."/>
            <person name="Drula E."/>
            <person name="Henrissat B."/>
            <person name="Wiebenga A."/>
            <person name="Lubbers R.J."/>
            <person name="Gomes A.C."/>
            <person name="Macurrencykelacurrency M.R."/>
            <person name="Stajich J."/>
            <person name="Grigoriev I.V."/>
            <person name="Mortensen U.H."/>
            <person name="De Vries R.P."/>
            <person name="Baker S.E."/>
            <person name="Andersen M.R."/>
        </authorList>
    </citation>
    <scope>NUCLEOTIDE SEQUENCE [LARGE SCALE GENOMIC DNA]</scope>
    <source>
        <strain evidence="6 7">CBS 449.75</strain>
    </source>
</reference>
<comment type="similarity">
    <text evidence="2">Belongs to the RRP1 family.</text>
</comment>
<feature type="region of interest" description="Disordered" evidence="5">
    <location>
        <begin position="132"/>
        <end position="195"/>
    </location>
</feature>
<dbReference type="InterPro" id="IPR010301">
    <property type="entry name" value="RRP1"/>
</dbReference>
<dbReference type="GeneID" id="98142940"/>
<evidence type="ECO:0000313" key="7">
    <source>
        <dbReference type="Proteomes" id="UP001610432"/>
    </source>
</evidence>
<feature type="compositionally biased region" description="Acidic residues" evidence="5">
    <location>
        <begin position="317"/>
        <end position="334"/>
    </location>
</feature>
<feature type="region of interest" description="Disordered" evidence="5">
    <location>
        <begin position="312"/>
        <end position="334"/>
    </location>
</feature>
<feature type="compositionally biased region" description="Acidic residues" evidence="5">
    <location>
        <begin position="172"/>
        <end position="183"/>
    </location>
</feature>
<comment type="subcellular location">
    <subcellularLocation>
        <location evidence="1">Nucleus</location>
    </subcellularLocation>
</comment>
<organism evidence="6 7">
    <name type="scientific">Aspergillus lucknowensis</name>
    <dbReference type="NCBI Taxonomy" id="176173"/>
    <lineage>
        <taxon>Eukaryota</taxon>
        <taxon>Fungi</taxon>
        <taxon>Dikarya</taxon>
        <taxon>Ascomycota</taxon>
        <taxon>Pezizomycotina</taxon>
        <taxon>Eurotiomycetes</taxon>
        <taxon>Eurotiomycetidae</taxon>
        <taxon>Eurotiales</taxon>
        <taxon>Aspergillaceae</taxon>
        <taxon>Aspergillus</taxon>
        <taxon>Aspergillus subgen. Nidulantes</taxon>
    </lineage>
</organism>
<name>A0ABR4M5V8_9EURO</name>
<dbReference type="PANTHER" id="PTHR13026">
    <property type="entry name" value="NNP-1 PROTEIN NOVEL NUCLEAR PROTEIN 1 NOP52"/>
    <property type="match status" value="1"/>
</dbReference>
<protein>
    <submittedName>
        <fullName evidence="6">Nucleolar protein,Nop52-domain-containing protein</fullName>
    </submittedName>
</protein>
<evidence type="ECO:0000313" key="6">
    <source>
        <dbReference type="EMBL" id="KAL2871995.1"/>
    </source>
</evidence>
<evidence type="ECO:0000256" key="3">
    <source>
        <dbReference type="ARBA" id="ARBA00022552"/>
    </source>
</evidence>
<gene>
    <name evidence="6" type="ORF">BJX67DRAFT_341192</name>
</gene>
<dbReference type="PANTHER" id="PTHR13026:SF0">
    <property type="entry name" value="RIBOSOMAL RNA PROCESSING 1B"/>
    <property type="match status" value="1"/>
</dbReference>
<dbReference type="EMBL" id="JBFXLQ010000002">
    <property type="protein sequence ID" value="KAL2871995.1"/>
    <property type="molecule type" value="Genomic_DNA"/>
</dbReference>
<evidence type="ECO:0000256" key="1">
    <source>
        <dbReference type="ARBA" id="ARBA00004123"/>
    </source>
</evidence>
<proteinExistence type="inferred from homology"/>
<evidence type="ECO:0000256" key="4">
    <source>
        <dbReference type="ARBA" id="ARBA00023242"/>
    </source>
</evidence>
<sequence>MTDLAKTPFVRELASSDKKIRDKATDSLALFLRSKTDLSLLELLKLWKGLFFCFYHSDRPLTQQALARNLSYSLVPALPRSTVHRFLRAFWITIGREFHSIDRLRLDKYLLLIRLYIGVAFEIFLKNKSDSAQQQANGNGSAKKRKREESEAAKKRSKSKSRSKSKPGKQLDEDEDGDEEENTDEKREASQTNNLAANDWRDLKSYLAILSEGPLNPLNFDPAQPAADEKNDIMPMPLGPDGLRYHILDIWIDEIEKVLEFDEESGRPKGDVPMELLLEPVERLKKEGVHRPVRARAGETLSDERLVEWGFRTKEVAEDEEEESEEEWGGFGDD</sequence>
<dbReference type="Pfam" id="PF05997">
    <property type="entry name" value="Nop52"/>
    <property type="match status" value="2"/>
</dbReference>